<evidence type="ECO:0000256" key="3">
    <source>
        <dbReference type="ARBA" id="ARBA00022729"/>
    </source>
</evidence>
<evidence type="ECO:0000256" key="5">
    <source>
        <dbReference type="ARBA" id="ARBA00023237"/>
    </source>
</evidence>
<feature type="domain" description="RagB/SusD" evidence="6">
    <location>
        <begin position="340"/>
        <end position="415"/>
    </location>
</feature>
<protein>
    <submittedName>
        <fullName evidence="8">RagB/SusD family nutrient uptake outer membrane protein</fullName>
    </submittedName>
</protein>
<accession>A0A7K0FU06</accession>
<comment type="caution">
    <text evidence="8">The sequence shown here is derived from an EMBL/GenBank/DDBJ whole genome shotgun (WGS) entry which is preliminary data.</text>
</comment>
<evidence type="ECO:0000256" key="2">
    <source>
        <dbReference type="ARBA" id="ARBA00006275"/>
    </source>
</evidence>
<sequence>MIMKNIRILRILGLLIFCSSLMNCKKFLEEKSDSRLVVPQTLADIQGLLDDAGVMNYPVTPSYGETCSDDYFLLPATLNKLPAITLEFYSWKPVNLNFSNDWSKSYLPIYNSNLSIELIKKIPRTTGNALEWDNVKGSALFFRSFYYLALTAQYGLAYDEQTSDKDLGIVIRETSNFNDLSVRSTVKTCYELVIHDLQEAIQLLPNYPKHPLRPSKAAAYALLARAGLYVRDYNLGLKYSELAIKLKPELMDYNGDTDLNALTANVPVKKFNRETIFYTEMLGGLNLHAPVYATIDTNLYASYNINDLRKTAFFRLVAGYPVYKGSYSSNASTLFSGLTTSEQYLTRAECKAFLGDVSGAMNDVNFLLTKRWRKTVPFTPLSASDKSSALSIVRFERRKEMLMRGTRWADIKRQNKEGANITPTRIVNGKLIQLVPSSRFYALPLPADIIDLTGMPQNN</sequence>
<name>A0A7K0FU06_9SPHI</name>
<keyword evidence="3" id="KW-0732">Signal</keyword>
<proteinExistence type="inferred from homology"/>
<dbReference type="GO" id="GO:0009279">
    <property type="term" value="C:cell outer membrane"/>
    <property type="evidence" value="ECO:0007669"/>
    <property type="project" value="UniProtKB-SubCell"/>
</dbReference>
<dbReference type="AlphaFoldDB" id="A0A7K0FU06"/>
<dbReference type="SUPFAM" id="SSF48452">
    <property type="entry name" value="TPR-like"/>
    <property type="match status" value="1"/>
</dbReference>
<comment type="subcellular location">
    <subcellularLocation>
        <location evidence="1">Cell outer membrane</location>
    </subcellularLocation>
</comment>
<dbReference type="Pfam" id="PF14322">
    <property type="entry name" value="SusD-like_3"/>
    <property type="match status" value="1"/>
</dbReference>
<comment type="similarity">
    <text evidence="2">Belongs to the SusD family.</text>
</comment>
<gene>
    <name evidence="8" type="ORF">GJU39_01300</name>
</gene>
<evidence type="ECO:0000313" key="8">
    <source>
        <dbReference type="EMBL" id="MRX74710.1"/>
    </source>
</evidence>
<dbReference type="OrthoDB" id="653598at2"/>
<evidence type="ECO:0000256" key="4">
    <source>
        <dbReference type="ARBA" id="ARBA00023136"/>
    </source>
</evidence>
<organism evidence="8 9">
    <name type="scientific">Pedobacter petrophilus</name>
    <dbReference type="NCBI Taxonomy" id="1908241"/>
    <lineage>
        <taxon>Bacteria</taxon>
        <taxon>Pseudomonadati</taxon>
        <taxon>Bacteroidota</taxon>
        <taxon>Sphingobacteriia</taxon>
        <taxon>Sphingobacteriales</taxon>
        <taxon>Sphingobacteriaceae</taxon>
        <taxon>Pedobacter</taxon>
    </lineage>
</organism>
<dbReference type="EMBL" id="WKKH01000002">
    <property type="protein sequence ID" value="MRX74710.1"/>
    <property type="molecule type" value="Genomic_DNA"/>
</dbReference>
<evidence type="ECO:0000313" key="9">
    <source>
        <dbReference type="Proteomes" id="UP000487757"/>
    </source>
</evidence>
<feature type="domain" description="SusD-like N-terminal" evidence="7">
    <location>
        <begin position="26"/>
        <end position="226"/>
    </location>
</feature>
<keyword evidence="4" id="KW-0472">Membrane</keyword>
<evidence type="ECO:0000259" key="6">
    <source>
        <dbReference type="Pfam" id="PF07980"/>
    </source>
</evidence>
<keyword evidence="9" id="KW-1185">Reference proteome</keyword>
<dbReference type="InterPro" id="IPR012944">
    <property type="entry name" value="SusD_RagB_dom"/>
</dbReference>
<reference evidence="8 9" key="1">
    <citation type="submission" date="2019-11" db="EMBL/GenBank/DDBJ databases">
        <title>Pedobacter petrophilus genome.</title>
        <authorList>
            <person name="Feldbauer M.J."/>
            <person name="Newman J.D."/>
        </authorList>
    </citation>
    <scope>NUCLEOTIDE SEQUENCE [LARGE SCALE GENOMIC DNA]</scope>
    <source>
        <strain evidence="8 9">LMG 29686</strain>
    </source>
</reference>
<dbReference type="InterPro" id="IPR011990">
    <property type="entry name" value="TPR-like_helical_dom_sf"/>
</dbReference>
<dbReference type="Gene3D" id="1.25.40.390">
    <property type="match status" value="1"/>
</dbReference>
<evidence type="ECO:0000256" key="1">
    <source>
        <dbReference type="ARBA" id="ARBA00004442"/>
    </source>
</evidence>
<dbReference type="Pfam" id="PF07980">
    <property type="entry name" value="SusD_RagB"/>
    <property type="match status" value="1"/>
</dbReference>
<keyword evidence="5" id="KW-0998">Cell outer membrane</keyword>
<dbReference type="Proteomes" id="UP000487757">
    <property type="component" value="Unassembled WGS sequence"/>
</dbReference>
<evidence type="ECO:0000259" key="7">
    <source>
        <dbReference type="Pfam" id="PF14322"/>
    </source>
</evidence>
<dbReference type="InterPro" id="IPR033985">
    <property type="entry name" value="SusD-like_N"/>
</dbReference>